<dbReference type="Gene3D" id="2.50.20.20">
    <property type="match status" value="1"/>
</dbReference>
<dbReference type="AlphaFoldDB" id="A0A7Y6M1F5"/>
<reference evidence="2 3" key="1">
    <citation type="submission" date="2020-06" db="EMBL/GenBank/DDBJ databases">
        <title>Nonomuraea sp. SMC257, a novel actinomycete isolated from soil.</title>
        <authorList>
            <person name="Chanama M."/>
        </authorList>
    </citation>
    <scope>NUCLEOTIDE SEQUENCE [LARGE SCALE GENOMIC DNA]</scope>
    <source>
        <strain evidence="2 3">SMC257</strain>
    </source>
</reference>
<proteinExistence type="predicted"/>
<dbReference type="Proteomes" id="UP000586042">
    <property type="component" value="Unassembled WGS sequence"/>
</dbReference>
<evidence type="ECO:0008006" key="4">
    <source>
        <dbReference type="Google" id="ProtNLM"/>
    </source>
</evidence>
<dbReference type="EMBL" id="JABWGN010000001">
    <property type="protein sequence ID" value="NUW30350.1"/>
    <property type="molecule type" value="Genomic_DNA"/>
</dbReference>
<dbReference type="RefSeq" id="WP_175587791.1">
    <property type="nucleotide sequence ID" value="NZ_JABWGN010000001.1"/>
</dbReference>
<gene>
    <name evidence="2" type="ORF">HTZ77_02760</name>
</gene>
<organism evidence="2 3">
    <name type="scientific">Nonomuraea montanisoli</name>
    <dbReference type="NCBI Taxonomy" id="2741721"/>
    <lineage>
        <taxon>Bacteria</taxon>
        <taxon>Bacillati</taxon>
        <taxon>Actinomycetota</taxon>
        <taxon>Actinomycetes</taxon>
        <taxon>Streptosporangiales</taxon>
        <taxon>Streptosporangiaceae</taxon>
        <taxon>Nonomuraea</taxon>
    </lineage>
</organism>
<feature type="signal peptide" evidence="1">
    <location>
        <begin position="1"/>
        <end position="24"/>
    </location>
</feature>
<comment type="caution">
    <text evidence="2">The sequence shown here is derived from an EMBL/GenBank/DDBJ whole genome shotgun (WGS) entry which is preliminary data.</text>
</comment>
<sequence length="299" mass="31344">MKRILTGVALASTAMIISAGPALAAPVNPVAPVQKQFVAGHGVKFAERVKIVAGAQRQVSIRRSGSLEFGPSGVVASDVTGQFNIKREEAEKLADTLKELGDEEFNLDLVTALTMPERIVTKGRYTYLTGGLWSAVFNSNKSWIRVPGVQPIGATTAYSQPLNILSEPATLKTMLKGAKATKDGYTGKIQAKDLSKNSPLFGGLMVLFAPSKSSAKGAISWKLTVDAKGLPTRLVSVIPATALGAKEANGVAISVETTFSDWGTPVTVTAPPELEVAKTLDEAIVVPGPKTLPLSAIAH</sequence>
<name>A0A7Y6M1F5_9ACTN</name>
<evidence type="ECO:0000256" key="1">
    <source>
        <dbReference type="SAM" id="SignalP"/>
    </source>
</evidence>
<keyword evidence="3" id="KW-1185">Reference proteome</keyword>
<accession>A0A7Y6M1F5</accession>
<feature type="chain" id="PRO_5031156843" description="DUF2092 domain-containing protein" evidence="1">
    <location>
        <begin position="25"/>
        <end position="299"/>
    </location>
</feature>
<evidence type="ECO:0000313" key="3">
    <source>
        <dbReference type="Proteomes" id="UP000586042"/>
    </source>
</evidence>
<protein>
    <recommendedName>
        <fullName evidence="4">DUF2092 domain-containing protein</fullName>
    </recommendedName>
</protein>
<evidence type="ECO:0000313" key="2">
    <source>
        <dbReference type="EMBL" id="NUW30350.1"/>
    </source>
</evidence>
<keyword evidence="1" id="KW-0732">Signal</keyword>